<dbReference type="AlphaFoldDB" id="A0A512D8C3"/>
<keyword evidence="2" id="KW-0804">Transcription</keyword>
<dbReference type="RefSeq" id="WP_246130942.1">
    <property type="nucleotide sequence ID" value="NZ_BAAARM010000001.1"/>
</dbReference>
<dbReference type="GO" id="GO:0005886">
    <property type="term" value="C:plasma membrane"/>
    <property type="evidence" value="ECO:0007669"/>
    <property type="project" value="InterPro"/>
</dbReference>
<organism evidence="5 6">
    <name type="scientific">Cellulomonas aerilata</name>
    <dbReference type="NCBI Taxonomy" id="515326"/>
    <lineage>
        <taxon>Bacteria</taxon>
        <taxon>Bacillati</taxon>
        <taxon>Actinomycetota</taxon>
        <taxon>Actinomycetes</taxon>
        <taxon>Micrococcales</taxon>
        <taxon>Cellulomonadaceae</taxon>
        <taxon>Cellulomonas</taxon>
    </lineage>
</organism>
<keyword evidence="6" id="KW-1185">Reference proteome</keyword>
<dbReference type="Pfam" id="PF10099">
    <property type="entry name" value="RskA_C"/>
    <property type="match status" value="1"/>
</dbReference>
<evidence type="ECO:0000256" key="3">
    <source>
        <dbReference type="SAM" id="MobiDB-lite"/>
    </source>
</evidence>
<dbReference type="InterPro" id="IPR041916">
    <property type="entry name" value="Anti_sigma_zinc_sf"/>
</dbReference>
<feature type="domain" description="Anti-sigma K factor RskA C-terminal" evidence="4">
    <location>
        <begin position="140"/>
        <end position="268"/>
    </location>
</feature>
<reference evidence="5 6" key="1">
    <citation type="submission" date="2019-07" db="EMBL/GenBank/DDBJ databases">
        <title>Whole genome shotgun sequence of Cellulomonas aerilata NBRC 106308.</title>
        <authorList>
            <person name="Hosoyama A."/>
            <person name="Uohara A."/>
            <person name="Ohji S."/>
            <person name="Ichikawa N."/>
        </authorList>
    </citation>
    <scope>NUCLEOTIDE SEQUENCE [LARGE SCALE GENOMIC DNA]</scope>
    <source>
        <strain evidence="5 6">NBRC 106308</strain>
    </source>
</reference>
<dbReference type="Proteomes" id="UP000321181">
    <property type="component" value="Unassembled WGS sequence"/>
</dbReference>
<accession>A0A512D8C3</accession>
<dbReference type="Gene3D" id="1.10.10.1320">
    <property type="entry name" value="Anti-sigma factor, zinc-finger domain"/>
    <property type="match status" value="1"/>
</dbReference>
<dbReference type="EMBL" id="BJYY01000001">
    <property type="protein sequence ID" value="GEO32657.1"/>
    <property type="molecule type" value="Genomic_DNA"/>
</dbReference>
<evidence type="ECO:0000259" key="4">
    <source>
        <dbReference type="Pfam" id="PF10099"/>
    </source>
</evidence>
<feature type="region of interest" description="Disordered" evidence="3">
    <location>
        <begin position="87"/>
        <end position="122"/>
    </location>
</feature>
<protein>
    <recommendedName>
        <fullName evidence="4">Anti-sigma K factor RskA C-terminal domain-containing protein</fullName>
    </recommendedName>
</protein>
<sequence length="277" mass="28198">MTHVDPDALALVALGERPTAADAAHLAACPECAAEVASLAAVVLVGRSARDDAPVPAAPAVWDRIRDELGLPAGLRPVDPAARGLRTATAEDDRPGTPDAVPDTRPGGLPDAVPGGLPDGPPAPRLAPVVPLRRRSAPWVAAAAACGVVVGAAGGAWWAGRDVSAEPDVVAQAALDPLPGWDATGSARVEQAGDGERTLVVTLTDTEGDDGYHEVWLIDRDVTRLVSVGILTGSEGRFTVPPGLDLAEFPVVDVSDEPLDGDPAHSGDSIIRGVLDA</sequence>
<gene>
    <name evidence="5" type="ORF">CAE01nite_03820</name>
</gene>
<keyword evidence="1" id="KW-0805">Transcription regulation</keyword>
<evidence type="ECO:0000313" key="6">
    <source>
        <dbReference type="Proteomes" id="UP000321181"/>
    </source>
</evidence>
<evidence type="ECO:0000256" key="2">
    <source>
        <dbReference type="ARBA" id="ARBA00023163"/>
    </source>
</evidence>
<evidence type="ECO:0000256" key="1">
    <source>
        <dbReference type="ARBA" id="ARBA00023015"/>
    </source>
</evidence>
<evidence type="ECO:0000313" key="5">
    <source>
        <dbReference type="EMBL" id="GEO32657.1"/>
    </source>
</evidence>
<comment type="caution">
    <text evidence="5">The sequence shown here is derived from an EMBL/GenBank/DDBJ whole genome shotgun (WGS) entry which is preliminary data.</text>
</comment>
<name>A0A512D8C3_9CELL</name>
<dbReference type="InterPro" id="IPR018764">
    <property type="entry name" value="RskA_C"/>
</dbReference>
<proteinExistence type="predicted"/>